<accession>A0A816L4G6</accession>
<reference evidence="2" key="1">
    <citation type="submission" date="2021-01" db="EMBL/GenBank/DDBJ databases">
        <authorList>
            <consortium name="Genoscope - CEA"/>
            <person name="William W."/>
        </authorList>
    </citation>
    <scope>NUCLEOTIDE SEQUENCE</scope>
</reference>
<feature type="region of interest" description="Disordered" evidence="1">
    <location>
        <begin position="32"/>
        <end position="57"/>
    </location>
</feature>
<dbReference type="SMR" id="A0A816L4G6"/>
<dbReference type="EMBL" id="HG994369">
    <property type="protein sequence ID" value="CAF1930043.1"/>
    <property type="molecule type" value="Genomic_DNA"/>
</dbReference>
<gene>
    <name evidence="2" type="ORF">DARMORV10_C05P36580.1</name>
</gene>
<dbReference type="AlphaFoldDB" id="A0A816L4G6"/>
<protein>
    <submittedName>
        <fullName evidence="2">(rape) hypothetical protein</fullName>
    </submittedName>
</protein>
<feature type="compositionally biased region" description="Basic and acidic residues" evidence="1">
    <location>
        <begin position="47"/>
        <end position="57"/>
    </location>
</feature>
<name>A0A816L4G6_BRANA</name>
<proteinExistence type="predicted"/>
<dbReference type="Proteomes" id="UP001295469">
    <property type="component" value="Chromosome C05"/>
</dbReference>
<organism evidence="2">
    <name type="scientific">Brassica napus</name>
    <name type="common">Rape</name>
    <dbReference type="NCBI Taxonomy" id="3708"/>
    <lineage>
        <taxon>Eukaryota</taxon>
        <taxon>Viridiplantae</taxon>
        <taxon>Streptophyta</taxon>
        <taxon>Embryophyta</taxon>
        <taxon>Tracheophyta</taxon>
        <taxon>Spermatophyta</taxon>
        <taxon>Magnoliopsida</taxon>
        <taxon>eudicotyledons</taxon>
        <taxon>Gunneridae</taxon>
        <taxon>Pentapetalae</taxon>
        <taxon>rosids</taxon>
        <taxon>malvids</taxon>
        <taxon>Brassicales</taxon>
        <taxon>Brassicaceae</taxon>
        <taxon>Brassiceae</taxon>
        <taxon>Brassica</taxon>
    </lineage>
</organism>
<evidence type="ECO:0000313" key="2">
    <source>
        <dbReference type="EMBL" id="CAF1930043.1"/>
    </source>
</evidence>
<evidence type="ECO:0000256" key="1">
    <source>
        <dbReference type="SAM" id="MobiDB-lite"/>
    </source>
</evidence>
<sequence>MNLFPSHQLHTYISPFFLASPLHPIQSNQIFRENNDRRRKSIKKAPTSKDTRIYGFG</sequence>